<evidence type="ECO:0000313" key="6">
    <source>
        <dbReference type="Proteomes" id="UP000741360"/>
    </source>
</evidence>
<sequence length="333" mass="36045">MKRLSGITAIVLGLLLWIAIPIGSQAQGRYPLRFAWNAVNGGYGPVWLLKDGKFLEKNGIDVEFTFIEGDQKSIQALVGGSMDIVTLSGAALINANLAGADSVSVAGHVNTMPYSFVTTAEVKEPKDLKGKKAGVSSFGSTSDTAVRFALQRLGLTPEKDVAVIVIGGESTRFAAMKAGGIQGTVISPPWTLTARKLGYNLLADLSALGLEYPHSLIASRKSFIKEKPEVVRAFVRAWVESIAYFKQNPTQGVEILGKYMKLNDAEALRESYEGFVKLIPNKPYITEKAFQTLLDLIAGKNPKAAAAKPEQFMDLSFVREIDRSGAIDKLYGR</sequence>
<dbReference type="PANTHER" id="PTHR30024:SF47">
    <property type="entry name" value="TAURINE-BINDING PERIPLASMIC PROTEIN"/>
    <property type="match status" value="1"/>
</dbReference>
<protein>
    <submittedName>
        <fullName evidence="5">ABC transporter substrate-binding protein</fullName>
    </submittedName>
</protein>
<dbReference type="AlphaFoldDB" id="A0A932GQR9"/>
<organism evidence="5 6">
    <name type="scientific">Tectimicrobiota bacterium</name>
    <dbReference type="NCBI Taxonomy" id="2528274"/>
    <lineage>
        <taxon>Bacteria</taxon>
        <taxon>Pseudomonadati</taxon>
        <taxon>Nitrospinota/Tectimicrobiota group</taxon>
        <taxon>Candidatus Tectimicrobiota</taxon>
    </lineage>
</organism>
<evidence type="ECO:0000256" key="1">
    <source>
        <dbReference type="ARBA" id="ARBA00004418"/>
    </source>
</evidence>
<keyword evidence="3" id="KW-0732">Signal</keyword>
<reference evidence="5" key="1">
    <citation type="submission" date="2020-07" db="EMBL/GenBank/DDBJ databases">
        <title>Huge and variable diversity of episymbiotic CPR bacteria and DPANN archaea in groundwater ecosystems.</title>
        <authorList>
            <person name="He C.Y."/>
            <person name="Keren R."/>
            <person name="Whittaker M."/>
            <person name="Farag I.F."/>
            <person name="Doudna J."/>
            <person name="Cate J.H.D."/>
            <person name="Banfield J.F."/>
        </authorList>
    </citation>
    <scope>NUCLEOTIDE SEQUENCE</scope>
    <source>
        <strain evidence="5">NC_groundwater_717_Ag_S-0.2um_59_8</strain>
    </source>
</reference>
<dbReference type="Gene3D" id="3.40.190.10">
    <property type="entry name" value="Periplasmic binding protein-like II"/>
    <property type="match status" value="2"/>
</dbReference>
<dbReference type="Proteomes" id="UP000741360">
    <property type="component" value="Unassembled WGS sequence"/>
</dbReference>
<dbReference type="SUPFAM" id="SSF53850">
    <property type="entry name" value="Periplasmic binding protein-like II"/>
    <property type="match status" value="1"/>
</dbReference>
<dbReference type="PANTHER" id="PTHR30024">
    <property type="entry name" value="ALIPHATIC SULFONATES-BINDING PROTEIN-RELATED"/>
    <property type="match status" value="1"/>
</dbReference>
<evidence type="ECO:0000256" key="3">
    <source>
        <dbReference type="ARBA" id="ARBA00022729"/>
    </source>
</evidence>
<comment type="similarity">
    <text evidence="2">Belongs to the bacterial solute-binding protein SsuA/TauA family.</text>
</comment>
<comment type="subcellular location">
    <subcellularLocation>
        <location evidence="1">Periplasm</location>
    </subcellularLocation>
</comment>
<evidence type="ECO:0000259" key="4">
    <source>
        <dbReference type="Pfam" id="PF09084"/>
    </source>
</evidence>
<feature type="domain" description="SsuA/THI5-like" evidence="4">
    <location>
        <begin position="54"/>
        <end position="251"/>
    </location>
</feature>
<name>A0A932GQR9_UNCTE</name>
<dbReference type="Pfam" id="PF09084">
    <property type="entry name" value="NMT1"/>
    <property type="match status" value="1"/>
</dbReference>
<accession>A0A932GQR9</accession>
<dbReference type="InterPro" id="IPR015168">
    <property type="entry name" value="SsuA/THI5"/>
</dbReference>
<evidence type="ECO:0000256" key="2">
    <source>
        <dbReference type="ARBA" id="ARBA00010742"/>
    </source>
</evidence>
<dbReference type="EMBL" id="JACPSX010000187">
    <property type="protein sequence ID" value="MBI3015349.1"/>
    <property type="molecule type" value="Genomic_DNA"/>
</dbReference>
<proteinExistence type="inferred from homology"/>
<comment type="caution">
    <text evidence="5">The sequence shown here is derived from an EMBL/GenBank/DDBJ whole genome shotgun (WGS) entry which is preliminary data.</text>
</comment>
<evidence type="ECO:0000313" key="5">
    <source>
        <dbReference type="EMBL" id="MBI3015349.1"/>
    </source>
</evidence>
<dbReference type="GO" id="GO:0042597">
    <property type="term" value="C:periplasmic space"/>
    <property type="evidence" value="ECO:0007669"/>
    <property type="project" value="UniProtKB-SubCell"/>
</dbReference>
<gene>
    <name evidence="5" type="ORF">HYY65_09885</name>
</gene>